<organism evidence="4 5">
    <name type="scientific">Cherax quadricarinatus</name>
    <name type="common">Australian red claw crayfish</name>
    <dbReference type="NCBI Taxonomy" id="27406"/>
    <lineage>
        <taxon>Eukaryota</taxon>
        <taxon>Metazoa</taxon>
        <taxon>Ecdysozoa</taxon>
        <taxon>Arthropoda</taxon>
        <taxon>Crustacea</taxon>
        <taxon>Multicrustacea</taxon>
        <taxon>Malacostraca</taxon>
        <taxon>Eumalacostraca</taxon>
        <taxon>Eucarida</taxon>
        <taxon>Decapoda</taxon>
        <taxon>Pleocyemata</taxon>
        <taxon>Astacidea</taxon>
        <taxon>Parastacoidea</taxon>
        <taxon>Parastacidae</taxon>
        <taxon>Cherax</taxon>
    </lineage>
</organism>
<keyword evidence="3" id="KW-1133">Transmembrane helix</keyword>
<name>A0AAW0WF86_CHEQU</name>
<feature type="compositionally biased region" description="Low complexity" evidence="2">
    <location>
        <begin position="195"/>
        <end position="204"/>
    </location>
</feature>
<comment type="caution">
    <text evidence="4">The sequence shown here is derived from an EMBL/GenBank/DDBJ whole genome shotgun (WGS) entry which is preliminary data.</text>
</comment>
<dbReference type="Proteomes" id="UP001445076">
    <property type="component" value="Unassembled WGS sequence"/>
</dbReference>
<evidence type="ECO:0000313" key="5">
    <source>
        <dbReference type="Proteomes" id="UP001445076"/>
    </source>
</evidence>
<dbReference type="AlphaFoldDB" id="A0AAW0WF86"/>
<keyword evidence="3" id="KW-0812">Transmembrane</keyword>
<proteinExistence type="predicted"/>
<feature type="compositionally biased region" description="Polar residues" evidence="2">
    <location>
        <begin position="172"/>
        <end position="186"/>
    </location>
</feature>
<feature type="transmembrane region" description="Helical" evidence="3">
    <location>
        <begin position="378"/>
        <end position="401"/>
    </location>
</feature>
<keyword evidence="5" id="KW-1185">Reference proteome</keyword>
<accession>A0AAW0WF86</accession>
<evidence type="ECO:0000256" key="1">
    <source>
        <dbReference type="SAM" id="Coils"/>
    </source>
</evidence>
<reference evidence="4 5" key="1">
    <citation type="journal article" date="2024" name="BMC Genomics">
        <title>Genome assembly of redclaw crayfish (Cherax quadricarinatus) provides insights into its immune adaptation and hypoxia tolerance.</title>
        <authorList>
            <person name="Liu Z."/>
            <person name="Zheng J."/>
            <person name="Li H."/>
            <person name="Fang K."/>
            <person name="Wang S."/>
            <person name="He J."/>
            <person name="Zhou D."/>
            <person name="Weng S."/>
            <person name="Chi M."/>
            <person name="Gu Z."/>
            <person name="He J."/>
            <person name="Li F."/>
            <person name="Wang M."/>
        </authorList>
    </citation>
    <scope>NUCLEOTIDE SEQUENCE [LARGE SCALE GENOMIC DNA]</scope>
    <source>
        <strain evidence="4">ZL_2023a</strain>
    </source>
</reference>
<dbReference type="InterPro" id="IPR037660">
    <property type="entry name" value="CCDC51"/>
</dbReference>
<evidence type="ECO:0000313" key="4">
    <source>
        <dbReference type="EMBL" id="KAK8730875.1"/>
    </source>
</evidence>
<feature type="non-terminal residue" evidence="4">
    <location>
        <position position="1"/>
    </location>
</feature>
<feature type="region of interest" description="Disordered" evidence="2">
    <location>
        <begin position="172"/>
        <end position="208"/>
    </location>
</feature>
<evidence type="ECO:0000256" key="3">
    <source>
        <dbReference type="SAM" id="Phobius"/>
    </source>
</evidence>
<feature type="coiled-coil region" evidence="1">
    <location>
        <begin position="271"/>
        <end position="312"/>
    </location>
</feature>
<gene>
    <name evidence="4" type="ORF">OTU49_007672</name>
</gene>
<sequence>RAVPGPYSPRAVPGPYSLRAVPGPYSPNTRQQQQQLSWLAGSTRVHLVDGDSTVWPRITSAERQLSPVLQCAPVTPSVDRDETTVQYFGKSQSAIVIIVMQPVAVMAVGRLLLSDGCGPSYLRIRSLASSWSPACVRSKIVLPLDSGRTEDARVCLVQVAWNSKFCRHMCSSSKPPELSESNSANDKNVHKKSETASSSSVTSTDKPFTLMTEMKPEAYSFRQQLSEKSSSVINSMSKITKGAEAKKPEDWNDILNRWYQQYQDFIGITDLKNAQDRVTELSEVLHEVQGKRRELQAEIEDLQEKLAINHERISKSEQYSQEHFTLFDQARDMNSRLKTVRLEFVQCERHERDTFTQMSAAIRDCHERERMQAEQSKYWSIIASVVSAALASLITSVNNWVRIREIKDHVSGNGQSLLDGFQQMHKDVLGTITTSLASPTHSQPGLVKLQQTAQSNPGICESSDRQAPAITTIDDVAKLTENIKHTLLQHINASFVKEREVLIERLNTEFETIVSHIVSEGGRARDEITSLVKQSLLEAVSSPLESGKQSVFLCDGHHESPAVVETYSYRRIATAMAVGAGIGTLATAFVLKAIGGSGV</sequence>
<dbReference type="EMBL" id="JARKIK010000062">
    <property type="protein sequence ID" value="KAK8730875.1"/>
    <property type="molecule type" value="Genomic_DNA"/>
</dbReference>
<keyword evidence="3" id="KW-0472">Membrane</keyword>
<feature type="transmembrane region" description="Helical" evidence="3">
    <location>
        <begin position="572"/>
        <end position="594"/>
    </location>
</feature>
<evidence type="ECO:0000256" key="2">
    <source>
        <dbReference type="SAM" id="MobiDB-lite"/>
    </source>
</evidence>
<dbReference type="PANTHER" id="PTHR28624">
    <property type="entry name" value="COILED-COIL DOMAIN-CONTAINING PROTEIN 51"/>
    <property type="match status" value="1"/>
</dbReference>
<protein>
    <submittedName>
        <fullName evidence="4">Uncharacterized protein</fullName>
    </submittedName>
</protein>
<keyword evidence="1" id="KW-0175">Coiled coil</keyword>
<dbReference type="PANTHER" id="PTHR28624:SF1">
    <property type="entry name" value="MITOCHONDRIAL POTASSIUM CHANNEL"/>
    <property type="match status" value="1"/>
</dbReference>